<evidence type="ECO:0000256" key="3">
    <source>
        <dbReference type="ARBA" id="ARBA00022989"/>
    </source>
</evidence>
<feature type="transmembrane region" description="Helical" evidence="5">
    <location>
        <begin position="173"/>
        <end position="191"/>
    </location>
</feature>
<dbReference type="Gene3D" id="1.20.1530.20">
    <property type="match status" value="1"/>
</dbReference>
<evidence type="ECO:0000313" key="7">
    <source>
        <dbReference type="Proteomes" id="UP000319732"/>
    </source>
</evidence>
<keyword evidence="4 5" id="KW-0472">Membrane</keyword>
<dbReference type="InterPro" id="IPR004710">
    <property type="entry name" value="Bilac:Na_transpt"/>
</dbReference>
<dbReference type="Pfam" id="PF01758">
    <property type="entry name" value="SBF"/>
    <property type="match status" value="1"/>
</dbReference>
<dbReference type="OrthoDB" id="9806785at2"/>
<sequence>MTDFYITHEYWFAVFQLVMAMFGMGATLTVKDFGEVIMEPKAVTIGNLVQLLLVPVVAYLFILGFGLTGGIAIGIALLAAIPGGTSSNMFTFFARGNIALSISITAITTLACLLTTPLILELLISRYMPADFVMPRGQIISEIFWTLLLPLLLGMVVLRTLPNHAEWIARWSIRASLLGILAIVVFSVLAGRLDAQAFGLTNILLIAALLVILTAAAWAVPVLFGLPLRDATAIEMEVAVRNVNLGLLIKTLLFPATLGQADPLGDTVLFSLLLFGGAQLLMGAGLIAWRRRAMLKTA</sequence>
<comment type="caution">
    <text evidence="6">The sequence shown here is derived from an EMBL/GenBank/DDBJ whole genome shotgun (WGS) entry which is preliminary data.</text>
</comment>
<feature type="transmembrane region" description="Helical" evidence="5">
    <location>
        <begin position="12"/>
        <end position="30"/>
    </location>
</feature>
<evidence type="ECO:0000256" key="5">
    <source>
        <dbReference type="SAM" id="Phobius"/>
    </source>
</evidence>
<organism evidence="6 7">
    <name type="scientific">Exilibacterium tricleocarpae</name>
    <dbReference type="NCBI Taxonomy" id="2591008"/>
    <lineage>
        <taxon>Bacteria</taxon>
        <taxon>Pseudomonadati</taxon>
        <taxon>Pseudomonadota</taxon>
        <taxon>Gammaproteobacteria</taxon>
        <taxon>Cellvibrionales</taxon>
        <taxon>Cellvibrionaceae</taxon>
        <taxon>Exilibacterium</taxon>
    </lineage>
</organism>
<reference evidence="6 7" key="1">
    <citation type="submission" date="2019-06" db="EMBL/GenBank/DDBJ databases">
        <title>Whole genome sequence for Cellvibrionaceae sp. R142.</title>
        <authorList>
            <person name="Wang G."/>
        </authorList>
    </citation>
    <scope>NUCLEOTIDE SEQUENCE [LARGE SCALE GENOMIC DNA]</scope>
    <source>
        <strain evidence="6 7">R142</strain>
    </source>
</reference>
<feature type="transmembrane region" description="Helical" evidence="5">
    <location>
        <begin position="143"/>
        <end position="161"/>
    </location>
</feature>
<feature type="transmembrane region" description="Helical" evidence="5">
    <location>
        <begin position="98"/>
        <end position="123"/>
    </location>
</feature>
<dbReference type="GO" id="GO:0016020">
    <property type="term" value="C:membrane"/>
    <property type="evidence" value="ECO:0007669"/>
    <property type="project" value="UniProtKB-SubCell"/>
</dbReference>
<comment type="subcellular location">
    <subcellularLocation>
        <location evidence="1">Membrane</location>
        <topology evidence="1">Multi-pass membrane protein</topology>
    </subcellularLocation>
</comment>
<keyword evidence="2 5" id="KW-0812">Transmembrane</keyword>
<protein>
    <submittedName>
        <fullName evidence="6">Bile acid:sodium symporter family protein</fullName>
    </submittedName>
</protein>
<evidence type="ECO:0000256" key="2">
    <source>
        <dbReference type="ARBA" id="ARBA00022692"/>
    </source>
</evidence>
<dbReference type="InterPro" id="IPR002657">
    <property type="entry name" value="BilAc:Na_symport/Acr3"/>
</dbReference>
<gene>
    <name evidence="6" type="ORF">FKG94_12805</name>
</gene>
<dbReference type="InterPro" id="IPR038770">
    <property type="entry name" value="Na+/solute_symporter_sf"/>
</dbReference>
<keyword evidence="7" id="KW-1185">Reference proteome</keyword>
<dbReference type="PANTHER" id="PTHR10361">
    <property type="entry name" value="SODIUM-BILE ACID COTRANSPORTER"/>
    <property type="match status" value="1"/>
</dbReference>
<dbReference type="PANTHER" id="PTHR10361:SF24">
    <property type="entry name" value="P3 PROTEIN"/>
    <property type="match status" value="1"/>
</dbReference>
<dbReference type="AlphaFoldDB" id="A0A545TNV4"/>
<feature type="transmembrane region" description="Helical" evidence="5">
    <location>
        <begin position="203"/>
        <end position="226"/>
    </location>
</feature>
<feature type="transmembrane region" description="Helical" evidence="5">
    <location>
        <begin position="268"/>
        <end position="289"/>
    </location>
</feature>
<accession>A0A545TNV4</accession>
<name>A0A545TNV4_9GAMM</name>
<proteinExistence type="predicted"/>
<evidence type="ECO:0000313" key="6">
    <source>
        <dbReference type="EMBL" id="TQV78892.1"/>
    </source>
</evidence>
<dbReference type="Proteomes" id="UP000319732">
    <property type="component" value="Unassembled WGS sequence"/>
</dbReference>
<evidence type="ECO:0000256" key="4">
    <source>
        <dbReference type="ARBA" id="ARBA00023136"/>
    </source>
</evidence>
<dbReference type="RefSeq" id="WP_142904727.1">
    <property type="nucleotide sequence ID" value="NZ_ML660093.1"/>
</dbReference>
<evidence type="ECO:0000256" key="1">
    <source>
        <dbReference type="ARBA" id="ARBA00004141"/>
    </source>
</evidence>
<keyword evidence="3 5" id="KW-1133">Transmembrane helix</keyword>
<feature type="transmembrane region" description="Helical" evidence="5">
    <location>
        <begin position="51"/>
        <end position="78"/>
    </location>
</feature>
<dbReference type="EMBL" id="VHSG01000012">
    <property type="protein sequence ID" value="TQV78892.1"/>
    <property type="molecule type" value="Genomic_DNA"/>
</dbReference>